<keyword evidence="2" id="KW-0436">Ligase</keyword>
<gene>
    <name evidence="2" type="primary">gatD</name>
    <name evidence="4" type="ORF">BJ997_001727</name>
</gene>
<comment type="catalytic activity">
    <reaction evidence="2">
        <text>L-glutamine + H2O = L-glutamate + NH4(+)</text>
        <dbReference type="Rhea" id="RHEA:15889"/>
        <dbReference type="ChEBI" id="CHEBI:15377"/>
        <dbReference type="ChEBI" id="CHEBI:28938"/>
        <dbReference type="ChEBI" id="CHEBI:29985"/>
        <dbReference type="ChEBI" id="CHEBI:58359"/>
        <dbReference type="EC" id="3.5.1.2"/>
    </reaction>
</comment>
<proteinExistence type="inferred from homology"/>
<protein>
    <recommendedName>
        <fullName evidence="2">Lipid II isoglutaminyl synthase (glutamine-hydrolyzing) subunit GatD</fullName>
        <ecNumber evidence="2">6.3.5.13</ecNumber>
    </recommendedName>
    <alternativeName>
        <fullName evidence="2">Lipid II isoglutaminyl synthase glutaminase subunit</fullName>
        <ecNumber evidence="2">3.5.1.2</ecNumber>
    </alternativeName>
</protein>
<dbReference type="AlphaFoldDB" id="A0A7W8ZVW2"/>
<dbReference type="GO" id="GO:0008360">
    <property type="term" value="P:regulation of cell shape"/>
    <property type="evidence" value="ECO:0007669"/>
    <property type="project" value="UniProtKB-KW"/>
</dbReference>
<keyword evidence="2" id="KW-0133">Cell shape</keyword>
<comment type="similarity">
    <text evidence="2">Belongs to the CobB/CobQ family. GatD subfamily.</text>
</comment>
<feature type="binding site" evidence="2">
    <location>
        <position position="127"/>
    </location>
    <ligand>
        <name>substrate</name>
    </ligand>
</feature>
<keyword evidence="2" id="KW-0961">Cell wall biogenesis/degradation</keyword>
<comment type="caution">
    <text evidence="2">Lacks conserved residue(s) required for the propagation of feature annotation.</text>
</comment>
<feature type="domain" description="CobB/CobQ-like glutamine amidotransferase" evidence="3">
    <location>
        <begin position="14"/>
        <end position="193"/>
    </location>
</feature>
<sequence length="241" mass="25234">MRPLTIISILPDLLNTNGDAANARVLAQRARWSGQEANVVEVRTRADLPADVDSVVIGSGSDSQLVAARDVLLTMAEDLRAWTTAGVPILAVGTGWELLSWGIELSGGVVVEGLGLVAGRAVPRESRAIDDLVVTSKYGRLVGFENHARDYVGAEGSPLGRVVAGTGNGHGTEGVVMGDVIATHLHGPVLARNPGLADHLLRAAFARHAVEYTPGAPTRPVDELARAARNQVAVRLSLAID</sequence>
<dbReference type="GO" id="GO:0004359">
    <property type="term" value="F:glutaminase activity"/>
    <property type="evidence" value="ECO:0007669"/>
    <property type="project" value="UniProtKB-UniRule"/>
</dbReference>
<organism evidence="4 5">
    <name type="scientific">Cryobacterium roopkundense</name>
    <dbReference type="NCBI Taxonomy" id="1001240"/>
    <lineage>
        <taxon>Bacteria</taxon>
        <taxon>Bacillati</taxon>
        <taxon>Actinomycetota</taxon>
        <taxon>Actinomycetes</taxon>
        <taxon>Micrococcales</taxon>
        <taxon>Microbacteriaceae</taxon>
        <taxon>Cryobacterium</taxon>
    </lineage>
</organism>
<dbReference type="EC" id="6.3.5.13" evidence="2"/>
<dbReference type="UniPathway" id="UPA00219"/>
<dbReference type="InterPro" id="IPR011698">
    <property type="entry name" value="GATase_3"/>
</dbReference>
<comment type="function">
    <text evidence="2">The lipid II isoglutaminyl synthase complex catalyzes the formation of alpha-D-isoglutamine in the cell wall lipid II stem peptide. The GatD subunit catalyzes the hydrolysis of glutamine to glutamate and ammonia. The resulting ammonia molecule is channeled to the active site of MurT.</text>
</comment>
<reference evidence="4 5" key="1">
    <citation type="submission" date="2020-08" db="EMBL/GenBank/DDBJ databases">
        <title>Sequencing the genomes of 1000 actinobacteria strains.</title>
        <authorList>
            <person name="Klenk H.-P."/>
        </authorList>
    </citation>
    <scope>NUCLEOTIDE SEQUENCE [LARGE SCALE GENOMIC DNA]</scope>
    <source>
        <strain evidence="4 5">DSM 21065</strain>
    </source>
</reference>
<comment type="subunit">
    <text evidence="2">Forms a heterodimer with MurT.</text>
</comment>
<dbReference type="InterPro" id="IPR043702">
    <property type="entry name" value="Lipid_II_synth_GatD"/>
</dbReference>
<dbReference type="SUPFAM" id="SSF52317">
    <property type="entry name" value="Class I glutamine amidotransferase-like"/>
    <property type="match status" value="1"/>
</dbReference>
<dbReference type="GO" id="GO:0140282">
    <property type="term" value="F:carbon-nitrogen ligase activity on lipid II"/>
    <property type="evidence" value="ECO:0007669"/>
    <property type="project" value="UniProtKB-UniRule"/>
</dbReference>
<dbReference type="EC" id="3.5.1.2" evidence="2"/>
<evidence type="ECO:0000313" key="4">
    <source>
        <dbReference type="EMBL" id="MBB5641179.1"/>
    </source>
</evidence>
<dbReference type="GO" id="GO:0071555">
    <property type="term" value="P:cell wall organization"/>
    <property type="evidence" value="ECO:0007669"/>
    <property type="project" value="UniProtKB-KW"/>
</dbReference>
<dbReference type="HAMAP" id="MF_02213">
    <property type="entry name" value="Lipid_II_synth_GatD"/>
    <property type="match status" value="1"/>
</dbReference>
<evidence type="ECO:0000313" key="5">
    <source>
        <dbReference type="Proteomes" id="UP000561726"/>
    </source>
</evidence>
<dbReference type="InterPro" id="IPR029062">
    <property type="entry name" value="Class_I_gatase-like"/>
</dbReference>
<comment type="catalytic activity">
    <reaction evidence="2">
        <text>beta-D-GlcNAc-(1-&gt;4)-Mur2Ac(oyl-L-Ala-gamma-D-Glu-L-Lys-D-Ala-D-Ala)-di-trans,octa-cis-undecaprenyl diphosphate + L-glutamine + ATP + H2O = beta-D-GlcNAc-(1-&gt;4)-Mur2Ac(oyl-L-Ala-D-isoglutaminyl-L-Lys-D-Ala-D-Ala)-di-trans,octa-cis-undecaprenyl diphosphate + L-glutamate + ADP + phosphate + H(+)</text>
        <dbReference type="Rhea" id="RHEA:57928"/>
        <dbReference type="ChEBI" id="CHEBI:15377"/>
        <dbReference type="ChEBI" id="CHEBI:15378"/>
        <dbReference type="ChEBI" id="CHEBI:29985"/>
        <dbReference type="ChEBI" id="CHEBI:30616"/>
        <dbReference type="ChEBI" id="CHEBI:43474"/>
        <dbReference type="ChEBI" id="CHEBI:58359"/>
        <dbReference type="ChEBI" id="CHEBI:60033"/>
        <dbReference type="ChEBI" id="CHEBI:62233"/>
        <dbReference type="ChEBI" id="CHEBI:456216"/>
        <dbReference type="EC" id="6.3.5.13"/>
    </reaction>
</comment>
<evidence type="ECO:0000256" key="2">
    <source>
        <dbReference type="HAMAP-Rule" id="MF_02213"/>
    </source>
</evidence>
<dbReference type="Pfam" id="PF07685">
    <property type="entry name" value="GATase_3"/>
    <property type="match status" value="1"/>
</dbReference>
<accession>A0A7W8ZVW2</accession>
<comment type="caution">
    <text evidence="4">The sequence shown here is derived from an EMBL/GenBank/DDBJ whole genome shotgun (WGS) entry which is preliminary data.</text>
</comment>
<keyword evidence="2" id="KW-0573">Peptidoglycan synthesis</keyword>
<dbReference type="EMBL" id="JACHBQ010000001">
    <property type="protein sequence ID" value="MBB5641179.1"/>
    <property type="molecule type" value="Genomic_DNA"/>
</dbReference>
<name>A0A7W8ZVW2_9MICO</name>
<dbReference type="Proteomes" id="UP000561726">
    <property type="component" value="Unassembled WGS sequence"/>
</dbReference>
<evidence type="ECO:0000256" key="1">
    <source>
        <dbReference type="ARBA" id="ARBA00022962"/>
    </source>
</evidence>
<feature type="active site" evidence="2">
    <location>
        <position position="186"/>
    </location>
</feature>
<dbReference type="PROSITE" id="PS51274">
    <property type="entry name" value="GATASE_COBBQ"/>
    <property type="match status" value="1"/>
</dbReference>
<dbReference type="GO" id="GO:0009252">
    <property type="term" value="P:peptidoglycan biosynthetic process"/>
    <property type="evidence" value="ECO:0007669"/>
    <property type="project" value="UniProtKB-UniRule"/>
</dbReference>
<dbReference type="RefSeq" id="WP_183323363.1">
    <property type="nucleotide sequence ID" value="NZ_JACHBQ010000001.1"/>
</dbReference>
<evidence type="ECO:0000259" key="3">
    <source>
        <dbReference type="Pfam" id="PF07685"/>
    </source>
</evidence>
<keyword evidence="2" id="KW-0378">Hydrolase</keyword>
<keyword evidence="1 2" id="KW-0315">Glutamine amidotransferase</keyword>
<comment type="pathway">
    <text evidence="2">Cell wall biogenesis; peptidoglycan biosynthesis.</text>
</comment>